<accession>H7EJJ0</accession>
<reference evidence="2 3" key="1">
    <citation type="submission" date="2011-09" db="EMBL/GenBank/DDBJ databases">
        <title>The draft genome of Treponema saccharophilum DSM 2985.</title>
        <authorList>
            <consortium name="US DOE Joint Genome Institute (JGI-PGF)"/>
            <person name="Lucas S."/>
            <person name="Copeland A."/>
            <person name="Lapidus A."/>
            <person name="Glavina del Rio T."/>
            <person name="Dalin E."/>
            <person name="Tice H."/>
            <person name="Bruce D."/>
            <person name="Goodwin L."/>
            <person name="Pitluck S."/>
            <person name="Peters L."/>
            <person name="Kyrpides N."/>
            <person name="Mavromatis K."/>
            <person name="Ivanova N."/>
            <person name="Markowitz V."/>
            <person name="Cheng J.-F."/>
            <person name="Hugenholtz P."/>
            <person name="Woyke T."/>
            <person name="Wu D."/>
            <person name="Gronow S."/>
            <person name="Wellnitz S."/>
            <person name="Brambilla E."/>
            <person name="Klenk H.-P."/>
            <person name="Eisen J.A."/>
        </authorList>
    </citation>
    <scope>NUCLEOTIDE SEQUENCE [LARGE SCALE GENOMIC DNA]</scope>
    <source>
        <strain evidence="2 3">DSM 2985</strain>
    </source>
</reference>
<dbReference type="Proteomes" id="UP000003571">
    <property type="component" value="Unassembled WGS sequence"/>
</dbReference>
<organism evidence="2 3">
    <name type="scientific">Treponema saccharophilum DSM 2985</name>
    <dbReference type="NCBI Taxonomy" id="907348"/>
    <lineage>
        <taxon>Bacteria</taxon>
        <taxon>Pseudomonadati</taxon>
        <taxon>Spirochaetota</taxon>
        <taxon>Spirochaetia</taxon>
        <taxon>Spirochaetales</taxon>
        <taxon>Treponemataceae</taxon>
        <taxon>Treponema</taxon>
    </lineage>
</organism>
<name>H7EJJ0_9SPIR</name>
<dbReference type="PROSITE" id="PS51257">
    <property type="entry name" value="PROKAR_LIPOPROTEIN"/>
    <property type="match status" value="1"/>
</dbReference>
<protein>
    <recommendedName>
        <fullName evidence="4">Lipoprotein</fullName>
    </recommendedName>
</protein>
<dbReference type="EMBL" id="AGRW01000041">
    <property type="protein sequence ID" value="EIC02228.1"/>
    <property type="molecule type" value="Genomic_DNA"/>
</dbReference>
<evidence type="ECO:0000313" key="2">
    <source>
        <dbReference type="EMBL" id="EIC02228.1"/>
    </source>
</evidence>
<feature type="signal peptide" evidence="1">
    <location>
        <begin position="1"/>
        <end position="23"/>
    </location>
</feature>
<dbReference type="AlphaFoldDB" id="H7EJJ0"/>
<evidence type="ECO:0000256" key="1">
    <source>
        <dbReference type="SAM" id="SignalP"/>
    </source>
</evidence>
<dbReference type="PATRIC" id="fig|907348.3.peg.944"/>
<sequence length="194" mass="21775">MKMMNHIVACLAAAFLFASCASGKNVSAEDEKRSIYDYARDGVFESYKDYDAKRGYSIIGPFAPGSIGRKPNPGEKNQYSVLFDDKKSAIQYLDDNGSVSIEKIVIAKNDDGLFLSKYIGKSKAEFLNDFPMEFDKNDVAFGFGGLLYDSEKDGKIRLQVTAENGALTHIVIIFRSDEDAKKYRERIEAMRQTR</sequence>
<evidence type="ECO:0008006" key="4">
    <source>
        <dbReference type="Google" id="ProtNLM"/>
    </source>
</evidence>
<evidence type="ECO:0000313" key="3">
    <source>
        <dbReference type="Proteomes" id="UP000003571"/>
    </source>
</evidence>
<dbReference type="RefSeq" id="WP_002703312.1">
    <property type="nucleotide sequence ID" value="NZ_AGRW01000041.1"/>
</dbReference>
<feature type="chain" id="PRO_5003608725" description="Lipoprotein" evidence="1">
    <location>
        <begin position="24"/>
        <end position="194"/>
    </location>
</feature>
<gene>
    <name evidence="2" type="ORF">TresaDRAFT_1492</name>
</gene>
<keyword evidence="1" id="KW-0732">Signal</keyword>
<comment type="caution">
    <text evidence="2">The sequence shown here is derived from an EMBL/GenBank/DDBJ whole genome shotgun (WGS) entry which is preliminary data.</text>
</comment>
<keyword evidence="3" id="KW-1185">Reference proteome</keyword>
<proteinExistence type="predicted"/>